<evidence type="ECO:0000256" key="1">
    <source>
        <dbReference type="ARBA" id="ARBA00004141"/>
    </source>
</evidence>
<feature type="transmembrane region" description="Helical" evidence="6">
    <location>
        <begin position="206"/>
        <end position="225"/>
    </location>
</feature>
<dbReference type="PRINTS" id="PR00342">
    <property type="entry name" value="RHESUSRHD"/>
</dbReference>
<feature type="transmembrane region" description="Helical" evidence="6">
    <location>
        <begin position="317"/>
        <end position="336"/>
    </location>
</feature>
<feature type="transmembrane region" description="Helical" evidence="6">
    <location>
        <begin position="170"/>
        <end position="194"/>
    </location>
</feature>
<dbReference type="SUPFAM" id="SSF103473">
    <property type="entry name" value="MFS general substrate transporter"/>
    <property type="match status" value="1"/>
</dbReference>
<feature type="transmembrane region" description="Helical" evidence="6">
    <location>
        <begin position="348"/>
        <end position="366"/>
    </location>
</feature>
<feature type="transmembrane region" description="Helical" evidence="6">
    <location>
        <begin position="461"/>
        <end position="480"/>
    </location>
</feature>
<proteinExistence type="inferred from homology"/>
<dbReference type="InterPro" id="IPR011701">
    <property type="entry name" value="MFS"/>
</dbReference>
<feature type="transmembrane region" description="Helical" evidence="6">
    <location>
        <begin position="117"/>
        <end position="136"/>
    </location>
</feature>
<keyword evidence="3 6" id="KW-0812">Transmembrane</keyword>
<dbReference type="PANTHER" id="PTHR11360">
    <property type="entry name" value="MONOCARBOXYLATE TRANSPORTER"/>
    <property type="match status" value="1"/>
</dbReference>
<dbReference type="Pfam" id="PF07690">
    <property type="entry name" value="MFS_1"/>
    <property type="match status" value="1"/>
</dbReference>
<feature type="transmembrane region" description="Helical" evidence="6">
    <location>
        <begin position="282"/>
        <end position="305"/>
    </location>
</feature>
<organism evidence="7">
    <name type="scientific">Psilocybe cubensis</name>
    <name type="common">Psychedelic mushroom</name>
    <name type="synonym">Stropharia cubensis</name>
    <dbReference type="NCBI Taxonomy" id="181762"/>
    <lineage>
        <taxon>Eukaryota</taxon>
        <taxon>Fungi</taxon>
        <taxon>Dikarya</taxon>
        <taxon>Basidiomycota</taxon>
        <taxon>Agaricomycotina</taxon>
        <taxon>Agaricomycetes</taxon>
        <taxon>Agaricomycetidae</taxon>
        <taxon>Agaricales</taxon>
        <taxon>Agaricineae</taxon>
        <taxon>Strophariaceae</taxon>
        <taxon>Psilocybe</taxon>
    </lineage>
</organism>
<evidence type="ECO:0000256" key="3">
    <source>
        <dbReference type="ARBA" id="ARBA00022692"/>
    </source>
</evidence>
<dbReference type="GO" id="GO:0022857">
    <property type="term" value="F:transmembrane transporter activity"/>
    <property type="evidence" value="ECO:0007669"/>
    <property type="project" value="InterPro"/>
</dbReference>
<evidence type="ECO:0000256" key="4">
    <source>
        <dbReference type="ARBA" id="ARBA00022989"/>
    </source>
</evidence>
<comment type="similarity">
    <text evidence="2">Belongs to the major facilitator superfamily. Monocarboxylate porter (TC 2.A.1.13) family.</text>
</comment>
<evidence type="ECO:0000313" key="7">
    <source>
        <dbReference type="EMBL" id="KAG5168566.1"/>
    </source>
</evidence>
<dbReference type="InterPro" id="IPR002229">
    <property type="entry name" value="RhesusRHD"/>
</dbReference>
<evidence type="ECO:0008006" key="8">
    <source>
        <dbReference type="Google" id="ProtNLM"/>
    </source>
</evidence>
<feature type="transmembrane region" description="Helical" evidence="6">
    <location>
        <begin position="245"/>
        <end position="261"/>
    </location>
</feature>
<gene>
    <name evidence="7" type="ORF">JR316_007167</name>
</gene>
<dbReference type="InterPro" id="IPR036259">
    <property type="entry name" value="MFS_trans_sf"/>
</dbReference>
<protein>
    <recommendedName>
        <fullName evidence="8">MFS general substrate transporter</fullName>
    </recommendedName>
</protein>
<reference evidence="7" key="1">
    <citation type="submission" date="2021-02" db="EMBL/GenBank/DDBJ databases">
        <title>Psilocybe cubensis genome.</title>
        <authorList>
            <person name="Mckernan K.J."/>
            <person name="Crawford S."/>
            <person name="Trippe A."/>
            <person name="Kane L.T."/>
            <person name="Mclaughlin S."/>
        </authorList>
    </citation>
    <scope>NUCLEOTIDE SEQUENCE [LARGE SCALE GENOMIC DNA]</scope>
    <source>
        <strain evidence="7">MGC-MH-2018</strain>
    </source>
</reference>
<name>A0A8H7XVQ2_PSICU</name>
<dbReference type="GO" id="GO:0005886">
    <property type="term" value="C:plasma membrane"/>
    <property type="evidence" value="ECO:0007669"/>
    <property type="project" value="InterPro"/>
</dbReference>
<feature type="transmembrane region" description="Helical" evidence="6">
    <location>
        <begin position="372"/>
        <end position="398"/>
    </location>
</feature>
<accession>A0A8H7XVQ2</accession>
<comment type="caution">
    <text evidence="7">The sequence shown here is derived from an EMBL/GenBank/DDBJ whole genome shotgun (WGS) entry which is preliminary data.</text>
</comment>
<feature type="transmembrane region" description="Helical" evidence="6">
    <location>
        <begin position="143"/>
        <end position="164"/>
    </location>
</feature>
<dbReference type="EMBL" id="JAFIQS010000006">
    <property type="protein sequence ID" value="KAG5168566.1"/>
    <property type="molecule type" value="Genomic_DNA"/>
</dbReference>
<evidence type="ECO:0000256" key="6">
    <source>
        <dbReference type="SAM" id="Phobius"/>
    </source>
</evidence>
<keyword evidence="5 6" id="KW-0472">Membrane</keyword>
<dbReference type="Gene3D" id="1.20.1250.20">
    <property type="entry name" value="MFS general substrate transporter like domains"/>
    <property type="match status" value="2"/>
</dbReference>
<dbReference type="PANTHER" id="PTHR11360:SF234">
    <property type="entry name" value="MFS-TYPE TRANSPORTER DBAD-RELATED"/>
    <property type="match status" value="1"/>
</dbReference>
<sequence length="511" mass="55746">MEPSGYVSRDVKYYRGSVASAPAVFNVDPFASPRRFSKQIVVEDRGRQSKYMLPNTSTESLPSIYSEKSKEVPKEVQPAGKVDAAPSMGPTFPEGGLVGWGTALGAYVFDIDSRKKYRWIGSINAFLVISGGLLAGRVYDRGYFYALLWGGSAIISFSLFMLSLAQKGEYYQIFLSQGLGVGLGVGMIYVPSVAILSHYFKQRRSLVMTVVATGSSLGAVVHPIMLNNLLPKIGFAKATRANAGMISGLLLLACLIMKTRLPPPATTPDLKKSLVKFSKDKAYIFSTLGFFFFIIGFFYPIFYLQLDSITHHLSPNFAFYSLVVMNGCSCIGRIFAGFSGGLFGIGNLVVFCTACCSILIFFMIGISEVSSVVLFAVVYGFFSGAYIALMAPMIANLADDVSEIGLRMGISFTVAGKYHDNLFAFFRNFYPSSSGFGGLIGAPIQGALLTSSFIWWRASVFSGIVALLGCIMYIAMVVMIRRKKAAQDMLPVHNVVLNQQMENKMMKESQA</sequence>
<keyword evidence="4 6" id="KW-1133">Transmembrane helix</keyword>
<dbReference type="AlphaFoldDB" id="A0A8H7XVQ2"/>
<comment type="subcellular location">
    <subcellularLocation>
        <location evidence="1">Membrane</location>
        <topology evidence="1">Multi-pass membrane protein</topology>
    </subcellularLocation>
</comment>
<evidence type="ECO:0000256" key="5">
    <source>
        <dbReference type="ARBA" id="ARBA00023136"/>
    </source>
</evidence>
<dbReference type="InterPro" id="IPR050327">
    <property type="entry name" value="Proton-linked_MCT"/>
</dbReference>
<evidence type="ECO:0000256" key="2">
    <source>
        <dbReference type="ARBA" id="ARBA00006727"/>
    </source>
</evidence>